<accession>A0ABR4GA43</accession>
<proteinExistence type="predicted"/>
<keyword evidence="1" id="KW-0812">Transmembrane</keyword>
<feature type="transmembrane region" description="Helical" evidence="1">
    <location>
        <begin position="33"/>
        <end position="50"/>
    </location>
</feature>
<keyword evidence="1" id="KW-1133">Transmembrane helix</keyword>
<evidence type="ECO:0000313" key="3">
    <source>
        <dbReference type="Proteomes" id="UP001610563"/>
    </source>
</evidence>
<comment type="caution">
    <text evidence="2">The sequence shown here is derived from an EMBL/GenBank/DDBJ whole genome shotgun (WGS) entry which is preliminary data.</text>
</comment>
<organism evidence="2 3">
    <name type="scientific">Aspergillus keveii</name>
    <dbReference type="NCBI Taxonomy" id="714993"/>
    <lineage>
        <taxon>Eukaryota</taxon>
        <taxon>Fungi</taxon>
        <taxon>Dikarya</taxon>
        <taxon>Ascomycota</taxon>
        <taxon>Pezizomycotina</taxon>
        <taxon>Eurotiomycetes</taxon>
        <taxon>Eurotiomycetidae</taxon>
        <taxon>Eurotiales</taxon>
        <taxon>Aspergillaceae</taxon>
        <taxon>Aspergillus</taxon>
        <taxon>Aspergillus subgen. Nidulantes</taxon>
    </lineage>
</organism>
<reference evidence="2 3" key="1">
    <citation type="submission" date="2024-07" db="EMBL/GenBank/DDBJ databases">
        <title>Section-level genome sequencing and comparative genomics of Aspergillus sections Usti and Cavernicolus.</title>
        <authorList>
            <consortium name="Lawrence Berkeley National Laboratory"/>
            <person name="Nybo J.L."/>
            <person name="Vesth T.C."/>
            <person name="Theobald S."/>
            <person name="Frisvad J.C."/>
            <person name="Larsen T.O."/>
            <person name="Kjaerboelling I."/>
            <person name="Rothschild-Mancinelli K."/>
            <person name="Lyhne E.K."/>
            <person name="Kogle M.E."/>
            <person name="Barry K."/>
            <person name="Clum A."/>
            <person name="Na H."/>
            <person name="Ledsgaard L."/>
            <person name="Lin J."/>
            <person name="Lipzen A."/>
            <person name="Kuo A."/>
            <person name="Riley R."/>
            <person name="Mondo S."/>
            <person name="Labutti K."/>
            <person name="Haridas S."/>
            <person name="Pangalinan J."/>
            <person name="Salamov A.A."/>
            <person name="Simmons B.A."/>
            <person name="Magnuson J.K."/>
            <person name="Chen J."/>
            <person name="Drula E."/>
            <person name="Henrissat B."/>
            <person name="Wiebenga A."/>
            <person name="Lubbers R.J."/>
            <person name="Gomes A.C."/>
            <person name="Makela M.R."/>
            <person name="Stajich J."/>
            <person name="Grigoriev I.V."/>
            <person name="Mortensen U.H."/>
            <person name="De Vries R.P."/>
            <person name="Baker S.E."/>
            <person name="Andersen M.R."/>
        </authorList>
    </citation>
    <scope>NUCLEOTIDE SEQUENCE [LARGE SCALE GENOMIC DNA]</scope>
    <source>
        <strain evidence="2 3">CBS 209.92</strain>
    </source>
</reference>
<sequence length="53" mass="6086">MSTFPYPICLSFQPSFSLSGVFSSHLQLRVLAVYTWFGLLLGYCCWEWACQSN</sequence>
<protein>
    <submittedName>
        <fullName evidence="2">Uncharacterized protein</fullName>
    </submittedName>
</protein>
<evidence type="ECO:0000313" key="2">
    <source>
        <dbReference type="EMBL" id="KAL2795909.1"/>
    </source>
</evidence>
<gene>
    <name evidence="2" type="ORF">BJX66DRAFT_300578</name>
</gene>
<evidence type="ECO:0000256" key="1">
    <source>
        <dbReference type="SAM" id="Phobius"/>
    </source>
</evidence>
<dbReference type="EMBL" id="JBFTWV010000030">
    <property type="protein sequence ID" value="KAL2795909.1"/>
    <property type="molecule type" value="Genomic_DNA"/>
</dbReference>
<keyword evidence="1" id="KW-0472">Membrane</keyword>
<dbReference type="Proteomes" id="UP001610563">
    <property type="component" value="Unassembled WGS sequence"/>
</dbReference>
<name>A0ABR4GA43_9EURO</name>
<keyword evidence="3" id="KW-1185">Reference proteome</keyword>